<dbReference type="Pfam" id="PF01196">
    <property type="entry name" value="Ribosomal_L17"/>
    <property type="match status" value="1"/>
</dbReference>
<dbReference type="EMBL" id="CP124550">
    <property type="protein sequence ID" value="WIO46067.1"/>
    <property type="molecule type" value="Genomic_DNA"/>
</dbReference>
<dbReference type="InterPro" id="IPR047859">
    <property type="entry name" value="Ribosomal_bL17_CS"/>
</dbReference>
<keyword evidence="8" id="KW-1185">Reference proteome</keyword>
<sequence length="131" mass="14771">MHRHGYKGRKFGRERDQRRALLKGLATSLVMEERIETTLPKAKELVRYIEKLITKAKKGDLANRRAVIAGLSTQIAAVKLVDQIAPQLTGRTSGHVRVERTRLRVGDGAQMAVIEFVDELKDMPKPDKEAK</sequence>
<organism evidence="7 8">
    <name type="scientific">Candidatus Southlakia epibionticum</name>
    <dbReference type="NCBI Taxonomy" id="3043284"/>
    <lineage>
        <taxon>Bacteria</taxon>
        <taxon>Candidatus Saccharimonadota</taxon>
        <taxon>Candidatus Saccharimonadia</taxon>
        <taxon>Candidatus Saccharimonadales</taxon>
        <taxon>Candidatus Saccharimonadaceae</taxon>
        <taxon>Candidatus Southlakia</taxon>
    </lineage>
</organism>
<protein>
    <recommendedName>
        <fullName evidence="4 6">50S ribosomal protein L17</fullName>
    </recommendedName>
</protein>
<name>A0ABY8WXR9_9BACT</name>
<accession>A0ABY8WXR9</accession>
<dbReference type="InterPro" id="IPR000456">
    <property type="entry name" value="Ribosomal_bL17"/>
</dbReference>
<proteinExistence type="inferred from homology"/>
<keyword evidence="3 5" id="KW-0687">Ribonucleoprotein</keyword>
<dbReference type="Gene3D" id="3.90.1030.10">
    <property type="entry name" value="Ribosomal protein L17"/>
    <property type="match status" value="1"/>
</dbReference>
<dbReference type="GO" id="GO:0005840">
    <property type="term" value="C:ribosome"/>
    <property type="evidence" value="ECO:0007669"/>
    <property type="project" value="UniProtKB-KW"/>
</dbReference>
<evidence type="ECO:0000313" key="7">
    <source>
        <dbReference type="EMBL" id="WIO46067.1"/>
    </source>
</evidence>
<evidence type="ECO:0000256" key="6">
    <source>
        <dbReference type="RuleBase" id="RU000661"/>
    </source>
</evidence>
<evidence type="ECO:0000256" key="5">
    <source>
        <dbReference type="RuleBase" id="RU000660"/>
    </source>
</evidence>
<dbReference type="PANTHER" id="PTHR14413:SF16">
    <property type="entry name" value="LARGE RIBOSOMAL SUBUNIT PROTEIN BL17M"/>
    <property type="match status" value="1"/>
</dbReference>
<dbReference type="InterPro" id="IPR036373">
    <property type="entry name" value="Ribosomal_bL17_sf"/>
</dbReference>
<evidence type="ECO:0000256" key="1">
    <source>
        <dbReference type="ARBA" id="ARBA00008777"/>
    </source>
</evidence>
<gene>
    <name evidence="7" type="primary">rplQ</name>
    <name evidence="7" type="ORF">SEML1_0446</name>
</gene>
<dbReference type="SUPFAM" id="SSF64263">
    <property type="entry name" value="Prokaryotic ribosomal protein L17"/>
    <property type="match status" value="1"/>
</dbReference>
<evidence type="ECO:0000256" key="4">
    <source>
        <dbReference type="ARBA" id="ARBA00035494"/>
    </source>
</evidence>
<dbReference type="RefSeq" id="WP_376754420.1">
    <property type="nucleotide sequence ID" value="NZ_CP124550.1"/>
</dbReference>
<comment type="similarity">
    <text evidence="1 5">Belongs to the bacterial ribosomal protein bL17 family.</text>
</comment>
<evidence type="ECO:0000256" key="3">
    <source>
        <dbReference type="ARBA" id="ARBA00023274"/>
    </source>
</evidence>
<evidence type="ECO:0000313" key="8">
    <source>
        <dbReference type="Proteomes" id="UP001177295"/>
    </source>
</evidence>
<dbReference type="NCBIfam" id="TIGR00059">
    <property type="entry name" value="L17"/>
    <property type="match status" value="1"/>
</dbReference>
<reference evidence="7 8" key="1">
    <citation type="journal article" date="2023" name="Cell">
        <title>Genetic manipulation of Patescibacteria provides mechanistic insights into microbial dark matter and the epibiotic lifestyle.</title>
        <authorList>
            <person name="Wang Y."/>
            <person name="Gallagher L.A."/>
            <person name="Andrade P.A."/>
            <person name="Liu A."/>
            <person name="Humphreys I.R."/>
            <person name="Turkarslan S."/>
            <person name="Cutler K.J."/>
            <person name="Arrieta-Ortiz M.L."/>
            <person name="Li Y."/>
            <person name="Radey M.C."/>
            <person name="McLean J.S."/>
            <person name="Cong Q."/>
            <person name="Baker D."/>
            <person name="Baliga N.S."/>
            <person name="Peterson S.B."/>
            <person name="Mougous J.D."/>
        </authorList>
    </citation>
    <scope>NUCLEOTIDE SEQUENCE [LARGE SCALE GENOMIC DNA]</scope>
    <source>
        <strain evidence="7 8">ML1</strain>
    </source>
</reference>
<dbReference type="PROSITE" id="PS01167">
    <property type="entry name" value="RIBOSOMAL_L17"/>
    <property type="match status" value="1"/>
</dbReference>
<keyword evidence="2 5" id="KW-0689">Ribosomal protein</keyword>
<dbReference type="Proteomes" id="UP001177295">
    <property type="component" value="Chromosome"/>
</dbReference>
<evidence type="ECO:0000256" key="2">
    <source>
        <dbReference type="ARBA" id="ARBA00022980"/>
    </source>
</evidence>
<dbReference type="PANTHER" id="PTHR14413">
    <property type="entry name" value="RIBOSOMAL PROTEIN L17"/>
    <property type="match status" value="1"/>
</dbReference>